<feature type="transmembrane region" description="Helical" evidence="19">
    <location>
        <begin position="308"/>
        <end position="328"/>
    </location>
</feature>
<evidence type="ECO:0000256" key="14">
    <source>
        <dbReference type="ARBA" id="ARBA00023075"/>
    </source>
</evidence>
<feature type="transmembrane region" description="Helical" evidence="19">
    <location>
        <begin position="6"/>
        <end position="37"/>
    </location>
</feature>
<feature type="transmembrane region" description="Helical" evidence="19">
    <location>
        <begin position="49"/>
        <end position="66"/>
    </location>
</feature>
<keyword evidence="11" id="KW-0249">Electron transport</keyword>
<evidence type="ECO:0000256" key="19">
    <source>
        <dbReference type="SAM" id="Phobius"/>
    </source>
</evidence>
<keyword evidence="9" id="KW-0999">Mitochondrion inner membrane</keyword>
<dbReference type="EMBL" id="KJ648938">
    <property type="protein sequence ID" value="AID54834.1"/>
    <property type="molecule type" value="Genomic_DNA"/>
</dbReference>
<dbReference type="GO" id="GO:0008137">
    <property type="term" value="F:NADH dehydrogenase (ubiquinone) activity"/>
    <property type="evidence" value="ECO:0007669"/>
    <property type="project" value="UniProtKB-EC"/>
</dbReference>
<keyword evidence="15 21" id="KW-0496">Mitochondrion</keyword>
<proteinExistence type="inferred from homology"/>
<dbReference type="Pfam" id="PF00361">
    <property type="entry name" value="Proton_antipo_M"/>
    <property type="match status" value="1"/>
</dbReference>
<evidence type="ECO:0000256" key="12">
    <source>
        <dbReference type="ARBA" id="ARBA00022989"/>
    </source>
</evidence>
<sequence>MFQLLILVGLLVTICSSTFLILWFGMELTVLFFIPFLSRISSHSTISTMWQFLMYSVTSSMVFLYSGSVISSVDLLDWAAWDSVWVHICVFMVVLFKFGFPPLHGWTLALVSGMPWFGIFILGTALKVAPVYILMNLSHSITDFGVMMPVWLIFVLWTGVSLSSLVSFSLRHIFVYSSILSSGWLILSSLSSDTLILSYFFMYTISLFNLTSLFMNWGVNIVQEISSTGMSVIEKFALVVSLMNLAGLPPSVGFVVKIAIISKLVSVSSLLISGLMVLSTLFIYNYLQIVMSFYSPNKSMSVCRFSRMSYMSVFLVTSSLIYPLAFLLV</sequence>
<feature type="transmembrane region" description="Helical" evidence="19">
    <location>
        <begin position="146"/>
        <end position="166"/>
    </location>
</feature>
<dbReference type="AlphaFoldDB" id="A0A075EC65"/>
<keyword evidence="10" id="KW-1278">Translocase</keyword>
<evidence type="ECO:0000256" key="16">
    <source>
        <dbReference type="ARBA" id="ARBA00023136"/>
    </source>
</evidence>
<evidence type="ECO:0000256" key="2">
    <source>
        <dbReference type="ARBA" id="ARBA00004448"/>
    </source>
</evidence>
<evidence type="ECO:0000256" key="17">
    <source>
        <dbReference type="ARBA" id="ARBA00031028"/>
    </source>
</evidence>
<evidence type="ECO:0000256" key="9">
    <source>
        <dbReference type="ARBA" id="ARBA00022792"/>
    </source>
</evidence>
<evidence type="ECO:0000256" key="8">
    <source>
        <dbReference type="ARBA" id="ARBA00022692"/>
    </source>
</evidence>
<feature type="transmembrane region" description="Helical" evidence="19">
    <location>
        <begin position="108"/>
        <end position="134"/>
    </location>
</feature>
<dbReference type="PANTHER" id="PTHR46552">
    <property type="entry name" value="NADH-UBIQUINONE OXIDOREDUCTASE CHAIN 2"/>
    <property type="match status" value="1"/>
</dbReference>
<evidence type="ECO:0000256" key="5">
    <source>
        <dbReference type="ARBA" id="ARBA00021008"/>
    </source>
</evidence>
<evidence type="ECO:0000256" key="18">
    <source>
        <dbReference type="ARBA" id="ARBA00049551"/>
    </source>
</evidence>
<dbReference type="PANTHER" id="PTHR46552:SF1">
    <property type="entry name" value="NADH-UBIQUINONE OXIDOREDUCTASE CHAIN 2"/>
    <property type="match status" value="1"/>
</dbReference>
<keyword evidence="8 19" id="KW-0812">Transmembrane</keyword>
<feature type="transmembrane region" description="Helical" evidence="19">
    <location>
        <begin position="196"/>
        <end position="215"/>
    </location>
</feature>
<keyword evidence="14" id="KW-0830">Ubiquinone</keyword>
<comment type="similarity">
    <text evidence="3">Belongs to the complex I subunit 2 family.</text>
</comment>
<evidence type="ECO:0000259" key="20">
    <source>
        <dbReference type="Pfam" id="PF00361"/>
    </source>
</evidence>
<evidence type="ECO:0000256" key="10">
    <source>
        <dbReference type="ARBA" id="ARBA00022967"/>
    </source>
</evidence>
<dbReference type="InterPro" id="IPR050175">
    <property type="entry name" value="Complex_I_Subunit_2"/>
</dbReference>
<reference evidence="21" key="1">
    <citation type="journal article" date="2014" name="BMC Genomics">
        <title>Fragmented mitochondrial genomes are present in both major clades of the blood-sucking lice (suborder Anoplura): evidence from two Hoplopleura rodent lice (family Hoplopleuridae).</title>
        <authorList>
            <person name="Dong W.G."/>
            <person name="Song S."/>
            <person name="Guo X.G."/>
            <person name="Jin D.C."/>
            <person name="Yang Q."/>
            <person name="Barker S.C."/>
            <person name="Shao R."/>
        </authorList>
    </citation>
    <scope>NUCLEOTIDE SEQUENCE</scope>
    <source>
        <strain evidence="21">Sample #344</strain>
    </source>
</reference>
<reference evidence="21" key="2">
    <citation type="submission" date="2014-03" db="EMBL/GenBank/DDBJ databases">
        <authorList>
            <person name="Dong W.-G."/>
            <person name="Song S."/>
            <person name="Guo X.-G."/>
            <person name="Jin D.-C."/>
            <person name="Yang Q."/>
            <person name="Barker S.C."/>
            <person name="Shao R."/>
        </authorList>
    </citation>
    <scope>NUCLEOTIDE SEQUENCE</scope>
    <source>
        <strain evidence="21">Sample #344</strain>
    </source>
</reference>
<gene>
    <name evidence="21" type="primary">nad2</name>
</gene>
<comment type="catalytic activity">
    <reaction evidence="18">
        <text>a ubiquinone + NADH + 5 H(+)(in) = a ubiquinol + NAD(+) + 4 H(+)(out)</text>
        <dbReference type="Rhea" id="RHEA:29091"/>
        <dbReference type="Rhea" id="RHEA-COMP:9565"/>
        <dbReference type="Rhea" id="RHEA-COMP:9566"/>
        <dbReference type="ChEBI" id="CHEBI:15378"/>
        <dbReference type="ChEBI" id="CHEBI:16389"/>
        <dbReference type="ChEBI" id="CHEBI:17976"/>
        <dbReference type="ChEBI" id="CHEBI:57540"/>
        <dbReference type="ChEBI" id="CHEBI:57945"/>
        <dbReference type="EC" id="7.1.1.2"/>
    </reaction>
</comment>
<keyword evidence="16 19" id="KW-0472">Membrane</keyword>
<evidence type="ECO:0000256" key="15">
    <source>
        <dbReference type="ARBA" id="ARBA00023128"/>
    </source>
</evidence>
<feature type="transmembrane region" description="Helical" evidence="19">
    <location>
        <begin position="173"/>
        <end position="190"/>
    </location>
</feature>
<organism evidence="21">
    <name type="scientific">Hoplopleura kitti</name>
    <dbReference type="NCBI Taxonomy" id="1511644"/>
    <lineage>
        <taxon>Eukaryota</taxon>
        <taxon>Metazoa</taxon>
        <taxon>Ecdysozoa</taxon>
        <taxon>Arthropoda</taxon>
        <taxon>Hexapoda</taxon>
        <taxon>Insecta</taxon>
        <taxon>Pterygota</taxon>
        <taxon>Neoptera</taxon>
        <taxon>Paraneoptera</taxon>
        <taxon>Psocodea</taxon>
        <taxon>Troctomorpha</taxon>
        <taxon>Phthiraptera</taxon>
        <taxon>Anoplura</taxon>
        <taxon>Hoplopleuridae</taxon>
        <taxon>Hoplopleura</taxon>
    </lineage>
</organism>
<name>A0A075EC65_9NEOP</name>
<evidence type="ECO:0000256" key="3">
    <source>
        <dbReference type="ARBA" id="ARBA00007012"/>
    </source>
</evidence>
<keyword evidence="7" id="KW-0679">Respiratory chain</keyword>
<evidence type="ECO:0000256" key="13">
    <source>
        <dbReference type="ARBA" id="ARBA00023027"/>
    </source>
</evidence>
<comment type="subcellular location">
    <subcellularLocation>
        <location evidence="2">Mitochondrion inner membrane</location>
        <topology evidence="2">Multi-pass membrane protein</topology>
    </subcellularLocation>
</comment>
<evidence type="ECO:0000256" key="4">
    <source>
        <dbReference type="ARBA" id="ARBA00012944"/>
    </source>
</evidence>
<dbReference type="GO" id="GO:0006120">
    <property type="term" value="P:mitochondrial electron transport, NADH to ubiquinone"/>
    <property type="evidence" value="ECO:0007669"/>
    <property type="project" value="TreeGrafter"/>
</dbReference>
<geneLocation type="mitochondrion" evidence="21"/>
<evidence type="ECO:0000256" key="6">
    <source>
        <dbReference type="ARBA" id="ARBA00022448"/>
    </source>
</evidence>
<evidence type="ECO:0000313" key="21">
    <source>
        <dbReference type="EMBL" id="AID54834.1"/>
    </source>
</evidence>
<protein>
    <recommendedName>
        <fullName evidence="5">NADH-ubiquinone oxidoreductase chain 2</fullName>
        <ecNumber evidence="4">7.1.1.2</ecNumber>
    </recommendedName>
    <alternativeName>
        <fullName evidence="17">NADH dehydrogenase subunit 2</fullName>
    </alternativeName>
</protein>
<keyword evidence="12 19" id="KW-1133">Transmembrane helix</keyword>
<feature type="transmembrane region" description="Helical" evidence="19">
    <location>
        <begin position="78"/>
        <end position="96"/>
    </location>
</feature>
<feature type="transmembrane region" description="Helical" evidence="19">
    <location>
        <begin position="267"/>
        <end position="287"/>
    </location>
</feature>
<feature type="transmembrane region" description="Helical" evidence="19">
    <location>
        <begin position="236"/>
        <end position="261"/>
    </location>
</feature>
<evidence type="ECO:0000256" key="11">
    <source>
        <dbReference type="ARBA" id="ARBA00022982"/>
    </source>
</evidence>
<dbReference type="InterPro" id="IPR001750">
    <property type="entry name" value="ND/Mrp_TM"/>
</dbReference>
<feature type="domain" description="NADH:quinone oxidoreductase/Mrp antiporter transmembrane" evidence="20">
    <location>
        <begin position="19"/>
        <end position="282"/>
    </location>
</feature>
<accession>A0A075EC65</accession>
<keyword evidence="13" id="KW-0520">NAD</keyword>
<comment type="function">
    <text evidence="1">Core subunit of the mitochondrial membrane respiratory chain NADH dehydrogenase (Complex I) that is believed to belong to the minimal assembly required for catalysis. Complex I functions in the transfer of electrons from NADH to the respiratory chain. The immediate electron acceptor for the enzyme is believed to be ubiquinone.</text>
</comment>
<evidence type="ECO:0000256" key="1">
    <source>
        <dbReference type="ARBA" id="ARBA00003257"/>
    </source>
</evidence>
<dbReference type="GO" id="GO:0005743">
    <property type="term" value="C:mitochondrial inner membrane"/>
    <property type="evidence" value="ECO:0007669"/>
    <property type="project" value="UniProtKB-SubCell"/>
</dbReference>
<evidence type="ECO:0000256" key="7">
    <source>
        <dbReference type="ARBA" id="ARBA00022660"/>
    </source>
</evidence>
<dbReference type="EC" id="7.1.1.2" evidence="4"/>
<keyword evidence="6" id="KW-0813">Transport</keyword>